<dbReference type="CDD" id="cd03214">
    <property type="entry name" value="ABC_Iron-Siderophores_B12_Hemin"/>
    <property type="match status" value="1"/>
</dbReference>
<dbReference type="AlphaFoldDB" id="A0A8J8PHW0"/>
<dbReference type="Proteomes" id="UP000752814">
    <property type="component" value="Unassembled WGS sequence"/>
</dbReference>
<evidence type="ECO:0000256" key="3">
    <source>
        <dbReference type="ARBA" id="ARBA00022840"/>
    </source>
</evidence>
<keyword evidence="4" id="KW-1278">Translocase</keyword>
<dbReference type="InterPro" id="IPR003593">
    <property type="entry name" value="AAA+_ATPase"/>
</dbReference>
<dbReference type="Pfam" id="PF00005">
    <property type="entry name" value="ABC_tran"/>
    <property type="match status" value="1"/>
</dbReference>
<keyword evidence="1" id="KW-0813">Transport</keyword>
<dbReference type="RefSeq" id="WP_020448565.1">
    <property type="nucleotide sequence ID" value="NZ_CAYAYE010000003.1"/>
</dbReference>
<dbReference type="InterPro" id="IPR003439">
    <property type="entry name" value="ABC_transporter-like_ATP-bd"/>
</dbReference>
<dbReference type="EMBL" id="LVVT01000001">
    <property type="protein sequence ID" value="TQS84867.1"/>
    <property type="molecule type" value="Genomic_DNA"/>
</dbReference>
<keyword evidence="2" id="KW-0547">Nucleotide-binding</keyword>
<evidence type="ECO:0000256" key="1">
    <source>
        <dbReference type="ARBA" id="ARBA00022448"/>
    </source>
</evidence>
<accession>A0A8J8PHW0</accession>
<dbReference type="SUPFAM" id="SSF52540">
    <property type="entry name" value="P-loop containing nucleoside triphosphate hydrolases"/>
    <property type="match status" value="1"/>
</dbReference>
<dbReference type="PANTHER" id="PTHR42794">
    <property type="entry name" value="HEMIN IMPORT ATP-BINDING PROTEIN HMUV"/>
    <property type="match status" value="1"/>
</dbReference>
<dbReference type="GO" id="GO:0016887">
    <property type="term" value="F:ATP hydrolysis activity"/>
    <property type="evidence" value="ECO:0007669"/>
    <property type="project" value="InterPro"/>
</dbReference>
<gene>
    <name evidence="6" type="ORF">A3207_02245</name>
</gene>
<dbReference type="GeneID" id="41323095"/>
<dbReference type="SMART" id="SM00382">
    <property type="entry name" value="AAA"/>
    <property type="match status" value="1"/>
</dbReference>
<protein>
    <submittedName>
        <fullName evidence="6">Iron ABC transporter ATP-binding protein</fullName>
    </submittedName>
</protein>
<dbReference type="FunFam" id="3.40.50.300:FF:000134">
    <property type="entry name" value="Iron-enterobactin ABC transporter ATP-binding protein"/>
    <property type="match status" value="1"/>
</dbReference>
<dbReference type="InterPro" id="IPR027417">
    <property type="entry name" value="P-loop_NTPase"/>
</dbReference>
<name>A0A8J8PHW0_9ARCH</name>
<dbReference type="PANTHER" id="PTHR42794:SF1">
    <property type="entry name" value="HEMIN IMPORT ATP-BINDING PROTEIN HMUV"/>
    <property type="match status" value="1"/>
</dbReference>
<sequence length="262" mass="29143">MKFSVESLCQGYGSYEVLKDISFVAESGEVLALLGPNGSGKSTLIKTMCNILPPKSGRLMIDGQNLMDMDLTDVAKLISYVPQSSPNSVFTKVIDTVLLGRRPYVTWSYREKDIDIAIDSMRKMKIESLSDNNVSELSGGQKQRVYLARSLAQCPSFFLFDEPTSALDLKYQMNTMIAMDDIVHNHNAGMIIALHDINLALNYSDKVLMIKDKEIYAYGPPQTTITEDTIRDVYGVESEIITNKTGGRYILPISPCDDISDL</sequence>
<dbReference type="Gene3D" id="3.40.50.300">
    <property type="entry name" value="P-loop containing nucleotide triphosphate hydrolases"/>
    <property type="match status" value="1"/>
</dbReference>
<feature type="domain" description="ABC transporter" evidence="5">
    <location>
        <begin position="3"/>
        <end position="237"/>
    </location>
</feature>
<comment type="caution">
    <text evidence="6">The sequence shown here is derived from an EMBL/GenBank/DDBJ whole genome shotgun (WGS) entry which is preliminary data.</text>
</comment>
<dbReference type="PROSITE" id="PS50893">
    <property type="entry name" value="ABC_TRANSPORTER_2"/>
    <property type="match status" value="1"/>
</dbReference>
<evidence type="ECO:0000313" key="7">
    <source>
        <dbReference type="Proteomes" id="UP000752814"/>
    </source>
</evidence>
<reference evidence="6" key="1">
    <citation type="submission" date="2016-03" db="EMBL/GenBank/DDBJ databases">
        <authorList>
            <person name="Borrel G."/>
            <person name="Mccann A."/>
            <person name="O'Toole P.W."/>
        </authorList>
    </citation>
    <scope>NUCLEOTIDE SEQUENCE</scope>
    <source>
        <strain evidence="6">183</strain>
    </source>
</reference>
<evidence type="ECO:0000259" key="5">
    <source>
        <dbReference type="PROSITE" id="PS50893"/>
    </source>
</evidence>
<evidence type="ECO:0000256" key="4">
    <source>
        <dbReference type="ARBA" id="ARBA00022967"/>
    </source>
</evidence>
<dbReference type="GO" id="GO:0005524">
    <property type="term" value="F:ATP binding"/>
    <property type="evidence" value="ECO:0007669"/>
    <property type="project" value="UniProtKB-KW"/>
</dbReference>
<evidence type="ECO:0000256" key="2">
    <source>
        <dbReference type="ARBA" id="ARBA00022741"/>
    </source>
</evidence>
<keyword evidence="3 6" id="KW-0067">ATP-binding</keyword>
<organism evidence="6 7">
    <name type="scientific">Candidatus Methanomassiliicoccus intestinalis</name>
    <dbReference type="NCBI Taxonomy" id="1406512"/>
    <lineage>
        <taxon>Archaea</taxon>
        <taxon>Methanobacteriati</taxon>
        <taxon>Thermoplasmatota</taxon>
        <taxon>Thermoplasmata</taxon>
        <taxon>Methanomassiliicoccales</taxon>
        <taxon>Methanomassiliicoccaceae</taxon>
        <taxon>Methanomassiliicoccus</taxon>
    </lineage>
</organism>
<dbReference type="OMA" id="YDMTIPI"/>
<proteinExistence type="predicted"/>
<evidence type="ECO:0000313" key="6">
    <source>
        <dbReference type="EMBL" id="TQS84867.1"/>
    </source>
</evidence>